<dbReference type="PROSITE" id="PS50977">
    <property type="entry name" value="HTH_TETR_2"/>
    <property type="match status" value="1"/>
</dbReference>
<keyword evidence="2" id="KW-0805">Transcription regulation</keyword>
<proteinExistence type="predicted"/>
<evidence type="ECO:0000256" key="5">
    <source>
        <dbReference type="PROSITE-ProRule" id="PRU00335"/>
    </source>
</evidence>
<keyword evidence="1" id="KW-0678">Repressor</keyword>
<comment type="caution">
    <text evidence="7">The sequence shown here is derived from an EMBL/GenBank/DDBJ whole genome shotgun (WGS) entry which is preliminary data.</text>
</comment>
<dbReference type="Proteomes" id="UP001635816">
    <property type="component" value="Unassembled WGS sequence"/>
</dbReference>
<evidence type="ECO:0000256" key="1">
    <source>
        <dbReference type="ARBA" id="ARBA00022491"/>
    </source>
</evidence>
<evidence type="ECO:0000256" key="2">
    <source>
        <dbReference type="ARBA" id="ARBA00023015"/>
    </source>
</evidence>
<dbReference type="InterPro" id="IPR036271">
    <property type="entry name" value="Tet_transcr_reg_TetR-rel_C_sf"/>
</dbReference>
<dbReference type="EMBL" id="JBKBDD010000022">
    <property type="protein sequence ID" value="MFN6548360.1"/>
    <property type="molecule type" value="Genomic_DNA"/>
</dbReference>
<dbReference type="SUPFAM" id="SSF46689">
    <property type="entry name" value="Homeodomain-like"/>
    <property type="match status" value="1"/>
</dbReference>
<dbReference type="Gene3D" id="1.10.357.10">
    <property type="entry name" value="Tetracycline Repressor, domain 2"/>
    <property type="match status" value="1"/>
</dbReference>
<evidence type="ECO:0000313" key="7">
    <source>
        <dbReference type="EMBL" id="MFN6548360.1"/>
    </source>
</evidence>
<evidence type="ECO:0000256" key="4">
    <source>
        <dbReference type="ARBA" id="ARBA00023163"/>
    </source>
</evidence>
<dbReference type="InterPro" id="IPR050109">
    <property type="entry name" value="HTH-type_TetR-like_transc_reg"/>
</dbReference>
<dbReference type="Pfam" id="PF00440">
    <property type="entry name" value="TetR_N"/>
    <property type="match status" value="1"/>
</dbReference>
<accession>A0ABW9LKH6</accession>
<dbReference type="Pfam" id="PF13977">
    <property type="entry name" value="TetR_C_6"/>
    <property type="match status" value="1"/>
</dbReference>
<keyword evidence="8" id="KW-1185">Reference proteome</keyword>
<feature type="domain" description="HTH tetR-type" evidence="6">
    <location>
        <begin position="14"/>
        <end position="74"/>
    </location>
</feature>
<feature type="DNA-binding region" description="H-T-H motif" evidence="5">
    <location>
        <begin position="37"/>
        <end position="56"/>
    </location>
</feature>
<keyword evidence="3 5" id="KW-0238">DNA-binding</keyword>
<keyword evidence="4" id="KW-0804">Transcription</keyword>
<organism evidence="7 8">
    <name type="scientific">Mycolicibacterium nivoides</name>
    <dbReference type="NCBI Taxonomy" id="2487344"/>
    <lineage>
        <taxon>Bacteria</taxon>
        <taxon>Bacillati</taxon>
        <taxon>Actinomycetota</taxon>
        <taxon>Actinomycetes</taxon>
        <taxon>Mycobacteriales</taxon>
        <taxon>Mycobacteriaceae</taxon>
        <taxon>Mycolicibacterium</taxon>
    </lineage>
</organism>
<gene>
    <name evidence="7" type="ORF">ACK4CT_34880</name>
</gene>
<name>A0ABW9LKH6_9MYCO</name>
<dbReference type="InterPro" id="IPR001647">
    <property type="entry name" value="HTH_TetR"/>
</dbReference>
<protein>
    <submittedName>
        <fullName evidence="7">TetR/AcrR family transcriptional regulator</fullName>
    </submittedName>
</protein>
<dbReference type="SUPFAM" id="SSF48498">
    <property type="entry name" value="Tetracyclin repressor-like, C-terminal domain"/>
    <property type="match status" value="1"/>
</dbReference>
<dbReference type="InterPro" id="IPR039538">
    <property type="entry name" value="BetI_C"/>
</dbReference>
<dbReference type="RefSeq" id="WP_409545871.1">
    <property type="nucleotide sequence ID" value="NZ_JBKBDD010000022.1"/>
</dbReference>
<reference evidence="7 8" key="1">
    <citation type="submission" date="2024-12" db="EMBL/GenBank/DDBJ databases">
        <title>The coexistence of Mycolicibacterium septicum and Mycolicibacterium nivoides in clinical samples.</title>
        <authorList>
            <person name="Wang C."/>
            <person name="Feng Y."/>
            <person name="Zong Z."/>
        </authorList>
    </citation>
    <scope>NUCLEOTIDE SEQUENCE [LARGE SCALE GENOMIC DNA]</scope>
    <source>
        <strain evidence="7 8">120309</strain>
    </source>
</reference>
<dbReference type="PANTHER" id="PTHR30055">
    <property type="entry name" value="HTH-TYPE TRANSCRIPTIONAL REGULATOR RUTR"/>
    <property type="match status" value="1"/>
</dbReference>
<evidence type="ECO:0000259" key="6">
    <source>
        <dbReference type="PROSITE" id="PS50977"/>
    </source>
</evidence>
<evidence type="ECO:0000313" key="8">
    <source>
        <dbReference type="Proteomes" id="UP001635816"/>
    </source>
</evidence>
<dbReference type="PANTHER" id="PTHR30055:SF200">
    <property type="entry name" value="HTH-TYPE TRANSCRIPTIONAL REPRESSOR BDCR"/>
    <property type="match status" value="1"/>
</dbReference>
<evidence type="ECO:0000256" key="3">
    <source>
        <dbReference type="ARBA" id="ARBA00023125"/>
    </source>
</evidence>
<dbReference type="InterPro" id="IPR009057">
    <property type="entry name" value="Homeodomain-like_sf"/>
</dbReference>
<sequence length="203" mass="21961">MGATGVKRTRKSPQQRRQEMLEGAMAITNRDGLASVTLSRVASELGVTPGLVTHYFSTADQLAAATFTAAAEADLVEVFAVVESTPPGQRVRVLIDTVLDVSTIEAKALWLDAWTLGRWNRLIAEELRRFDIEWRRGATSAIEADAGVCRLRVTDAAAAGTRLMTMLDGLVGQCVARSVPLEEVRHIARSYAVAEFGAGFLES</sequence>